<feature type="chain" id="PRO_5046282903" evidence="1">
    <location>
        <begin position="22"/>
        <end position="663"/>
    </location>
</feature>
<dbReference type="SUPFAM" id="SSF69318">
    <property type="entry name" value="Integrin alpha N-terminal domain"/>
    <property type="match status" value="1"/>
</dbReference>
<dbReference type="Proteomes" id="UP001597440">
    <property type="component" value="Unassembled WGS sequence"/>
</dbReference>
<gene>
    <name evidence="2" type="ORF">ACFSQW_10115</name>
</gene>
<evidence type="ECO:0000313" key="3">
    <source>
        <dbReference type="Proteomes" id="UP001597440"/>
    </source>
</evidence>
<dbReference type="InterPro" id="IPR028994">
    <property type="entry name" value="Integrin_alpha_N"/>
</dbReference>
<dbReference type="RefSeq" id="WP_210353136.1">
    <property type="nucleotide sequence ID" value="NZ_JAEQMU010000001.1"/>
</dbReference>
<evidence type="ECO:0000256" key="1">
    <source>
        <dbReference type="SAM" id="SignalP"/>
    </source>
</evidence>
<proteinExistence type="predicted"/>
<organism evidence="2 3">
    <name type="scientific">Sphingobacterium tabacisoli</name>
    <dbReference type="NCBI Taxonomy" id="2044855"/>
    <lineage>
        <taxon>Bacteria</taxon>
        <taxon>Pseudomonadati</taxon>
        <taxon>Bacteroidota</taxon>
        <taxon>Sphingobacteriia</taxon>
        <taxon>Sphingobacteriales</taxon>
        <taxon>Sphingobacteriaceae</taxon>
        <taxon>Sphingobacterium</taxon>
    </lineage>
</organism>
<comment type="caution">
    <text evidence="2">The sequence shown here is derived from an EMBL/GenBank/DDBJ whole genome shotgun (WGS) entry which is preliminary data.</text>
</comment>
<name>A0ABW5L2J6_9SPHI</name>
<evidence type="ECO:0000313" key="2">
    <source>
        <dbReference type="EMBL" id="MFD2554745.1"/>
    </source>
</evidence>
<keyword evidence="3" id="KW-1185">Reference proteome</keyword>
<accession>A0ABW5L2J6</accession>
<reference evidence="3" key="1">
    <citation type="journal article" date="2019" name="Int. J. Syst. Evol. Microbiol.">
        <title>The Global Catalogue of Microorganisms (GCM) 10K type strain sequencing project: providing services to taxonomists for standard genome sequencing and annotation.</title>
        <authorList>
            <consortium name="The Broad Institute Genomics Platform"/>
            <consortium name="The Broad Institute Genome Sequencing Center for Infectious Disease"/>
            <person name="Wu L."/>
            <person name="Ma J."/>
        </authorList>
    </citation>
    <scope>NUCLEOTIDE SEQUENCE [LARGE SCALE GENOMIC DNA]</scope>
    <source>
        <strain evidence="3">KCTC 52298</strain>
    </source>
</reference>
<feature type="signal peptide" evidence="1">
    <location>
        <begin position="1"/>
        <end position="21"/>
    </location>
</feature>
<keyword evidence="1" id="KW-0732">Signal</keyword>
<protein>
    <submittedName>
        <fullName evidence="2">FG-GAP repeat domain-containing protein</fullName>
    </submittedName>
</protein>
<dbReference type="EMBL" id="JBHULD010000014">
    <property type="protein sequence ID" value="MFD2554745.1"/>
    <property type="molecule type" value="Genomic_DNA"/>
</dbReference>
<sequence>MRRSAIVYTISFVLLASSLFAQHRQVEPLRYPEDTISDFGFGLDIKPVVLSNGDLLMHIALLGNGFYRSKFIGRTEDGSLCYGRPERLDELSKLYSLARSIVVHGEIFYFFMDSRKKQWWQVEFDSADNLAIKTARPILIGGEPLIGGDFTIVHNREGTFLVKYSYLNEGKSYWPGKSNPWVYPPNTEIGFGKGFDDKGIWLGDKNKAQLSFAEVSNLKEWQFGNYRKVQLNGEPFTLEFYQSPSKIYEAEIATGKEQQLLLTWGVDRMSLYDTGIIDGTLHLFEKKMPKGIPAVTQEVYSGAYATSTRALYPHQKDRFGFILGGNPGILVEYYYDFNKKEWAIRPVKMKGGDLHIQTLAAVQWVDWDGDGIEDIIGGDASGFIWFFRNKGTSDSPLWEVGVKLQAGDRIIQHQAGERGSIQGPNERRWGYIQPLVVDWDGDGLPDMVCNDVTGVYQWYRNVGDKHLPKLAAAQPLRYGHGTFKGAWRSKPATLPAKYLASKDGLSSLLAINSQGLLCRYDRSTADVGLLTREEVLKWQNGTPVKIVGEAGHEGRATLSICDFDQDGRWDILFGQGVHLFQSREVAEAKPYATAYLMRNVGTNEEPLFDRPQALCHDEGQPINMDRHGCWLSPVETKDGAVKDLLVGGEDGRFYLFKNIKICP</sequence>